<dbReference type="AlphaFoldDB" id="A0A178ZB35"/>
<dbReference type="STRING" id="1367422.A0A178ZB35"/>
<feature type="transmembrane region" description="Helical" evidence="1">
    <location>
        <begin position="53"/>
        <end position="81"/>
    </location>
</feature>
<feature type="transmembrane region" description="Helical" evidence="1">
    <location>
        <begin position="199"/>
        <end position="216"/>
    </location>
</feature>
<evidence type="ECO:0000313" key="3">
    <source>
        <dbReference type="Proteomes" id="UP000078343"/>
    </source>
</evidence>
<accession>A0A178ZB35</accession>
<dbReference type="EMBL" id="LVYI01000008">
    <property type="protein sequence ID" value="OAP56862.1"/>
    <property type="molecule type" value="Genomic_DNA"/>
</dbReference>
<protein>
    <submittedName>
        <fullName evidence="2">Uncharacterized protein</fullName>
    </submittedName>
</protein>
<keyword evidence="1" id="KW-0812">Transmembrane</keyword>
<dbReference type="Proteomes" id="UP000078343">
    <property type="component" value="Unassembled WGS sequence"/>
</dbReference>
<evidence type="ECO:0000313" key="2">
    <source>
        <dbReference type="EMBL" id="OAP56862.1"/>
    </source>
</evidence>
<proteinExistence type="predicted"/>
<keyword evidence="1" id="KW-0472">Membrane</keyword>
<organism evidence="2 3">
    <name type="scientific">Fonsecaea erecta</name>
    <dbReference type="NCBI Taxonomy" id="1367422"/>
    <lineage>
        <taxon>Eukaryota</taxon>
        <taxon>Fungi</taxon>
        <taxon>Dikarya</taxon>
        <taxon>Ascomycota</taxon>
        <taxon>Pezizomycotina</taxon>
        <taxon>Eurotiomycetes</taxon>
        <taxon>Chaetothyriomycetidae</taxon>
        <taxon>Chaetothyriales</taxon>
        <taxon>Herpotrichiellaceae</taxon>
        <taxon>Fonsecaea</taxon>
    </lineage>
</organism>
<feature type="transmembrane region" description="Helical" evidence="1">
    <location>
        <begin position="322"/>
        <end position="343"/>
    </location>
</feature>
<comment type="caution">
    <text evidence="2">The sequence shown here is derived from an EMBL/GenBank/DDBJ whole genome shotgun (WGS) entry which is preliminary data.</text>
</comment>
<evidence type="ECO:0000256" key="1">
    <source>
        <dbReference type="SAM" id="Phobius"/>
    </source>
</evidence>
<gene>
    <name evidence="2" type="ORF">AYL99_08974</name>
</gene>
<dbReference type="GeneID" id="30013142"/>
<reference evidence="2 3" key="1">
    <citation type="submission" date="2016-04" db="EMBL/GenBank/DDBJ databases">
        <title>Draft genome of Fonsecaea erecta CBS 125763.</title>
        <authorList>
            <person name="Weiss V.A."/>
            <person name="Vicente V.A."/>
            <person name="Raittz R.T."/>
            <person name="Moreno L.F."/>
            <person name="De Souza E.M."/>
            <person name="Pedrosa F.O."/>
            <person name="Steffens M.B."/>
            <person name="Faoro H."/>
            <person name="Tadra-Sfeir M.Z."/>
            <person name="Najafzadeh M.J."/>
            <person name="Felipe M.S."/>
            <person name="Teixeira M."/>
            <person name="Sun J."/>
            <person name="Xi L."/>
            <person name="Gomes R."/>
            <person name="De Azevedo C.M."/>
            <person name="Salgado C.G."/>
            <person name="Da Silva M.B."/>
            <person name="Nascimento M.F."/>
            <person name="Queiroz-Telles F."/>
            <person name="Attili D.S."/>
            <person name="Gorbushina A."/>
        </authorList>
    </citation>
    <scope>NUCLEOTIDE SEQUENCE [LARGE SCALE GENOMIC DNA]</scope>
    <source>
        <strain evidence="2 3">CBS 125763</strain>
    </source>
</reference>
<dbReference type="OrthoDB" id="3903561at2759"/>
<dbReference type="RefSeq" id="XP_018690229.1">
    <property type="nucleotide sequence ID" value="XM_018840482.1"/>
</dbReference>
<name>A0A178ZB35_9EURO</name>
<keyword evidence="3" id="KW-1185">Reference proteome</keyword>
<sequence>MTSVEEYLLKEPQLDIQNADSSRDDLHQPLPPYVLPPKPLRPLRKYCTVRNALITFGVFVVYIGCTVGAVVPGIFAGFPFYTVLDVFGNHKLAVYLPPCYPALYSGRFAINITWGSLTYTSVKILDAAVNFVLGRGSQVLFSWLSYHLFSMAILRIIQENCVPLQLYTAMAFDTTSLKGAWFQLRAVTKVHTVRAKVTLIWLAMAVAYLIALPTLLDLTTGYIVEYKTMANITTPGASTYTLVELNGTQLFSIQKDAYCASNGGCVEHHPGQWTNVVIAGQNMSFDAFVDDKYNWVMQSDKTPSGILQCVPSSTYQWGLSSGYLWIVCFVTSLWVVGMFAVWIDSFRHGVLWRSGRGFGRYRNIIDIAEHIQSKFGDDLCGYTHEELEKNIDRLDPVGVEVLADGEWGHIRLGQHPGGQHLLSTPGLQYGSLGRLRHRQVSAATWPLTSGGF</sequence>
<keyword evidence="1" id="KW-1133">Transmembrane helix</keyword>